<evidence type="ECO:0000259" key="1">
    <source>
        <dbReference type="SMART" id="SM00670"/>
    </source>
</evidence>
<dbReference type="GO" id="GO:0004521">
    <property type="term" value="F:RNA endonuclease activity"/>
    <property type="evidence" value="ECO:0007669"/>
    <property type="project" value="InterPro"/>
</dbReference>
<dbReference type="InterPro" id="IPR029060">
    <property type="entry name" value="PIN-like_dom_sf"/>
</dbReference>
<evidence type="ECO:0000313" key="3">
    <source>
        <dbReference type="Proteomes" id="UP000191661"/>
    </source>
</evidence>
<proteinExistence type="predicted"/>
<dbReference type="PANTHER" id="PTHR42188">
    <property type="entry name" value="23S RRNA-SPECIFIC ENDONUCLEASE VAPC20"/>
    <property type="match status" value="1"/>
</dbReference>
<dbReference type="AlphaFoldDB" id="A0A1V6N1R9"/>
<name>A0A1V6N1R9_METAZ</name>
<keyword evidence="3" id="KW-1185">Reference proteome</keyword>
<dbReference type="OrthoDB" id="76904at2157"/>
<comment type="caution">
    <text evidence="2">The sequence shown here is derived from an EMBL/GenBank/DDBJ whole genome shotgun (WGS) entry which is preliminary data.</text>
</comment>
<evidence type="ECO:0000313" key="2">
    <source>
        <dbReference type="EMBL" id="OQD58584.1"/>
    </source>
</evidence>
<dbReference type="InterPro" id="IPR039018">
    <property type="entry name" value="VapC20-like"/>
</dbReference>
<dbReference type="GO" id="GO:0016075">
    <property type="term" value="P:rRNA catabolic process"/>
    <property type="evidence" value="ECO:0007669"/>
    <property type="project" value="TreeGrafter"/>
</dbReference>
<feature type="domain" description="PIN" evidence="1">
    <location>
        <begin position="1"/>
        <end position="125"/>
    </location>
</feature>
<dbReference type="Gene3D" id="3.40.50.1010">
    <property type="entry name" value="5'-nuclease"/>
    <property type="match status" value="1"/>
</dbReference>
<dbReference type="SUPFAM" id="SSF88723">
    <property type="entry name" value="PIN domain-like"/>
    <property type="match status" value="1"/>
</dbReference>
<accession>A0A1V6N1R9</accession>
<sequence length="133" mass="15413">MKIFLDSSFLIAYVIETDENNKLALKLENENIFDNECYINNLILNEIVTVIGNKTSLDLAVNTYNAIKDNCNIINDYNKPNFNDNVMKIYKKNNTKLSFTDCAIIETMNENNISNLVSFDKYFDRVLGIKRIH</sequence>
<gene>
    <name evidence="2" type="ORF">MBBAR_12c00590</name>
</gene>
<dbReference type="EMBL" id="JXMW01000012">
    <property type="protein sequence ID" value="OQD58584.1"/>
    <property type="molecule type" value="Genomic_DNA"/>
</dbReference>
<dbReference type="Proteomes" id="UP000191661">
    <property type="component" value="Unassembled WGS sequence"/>
</dbReference>
<dbReference type="CDD" id="cd09854">
    <property type="entry name" value="PIN_VapC-like"/>
    <property type="match status" value="1"/>
</dbReference>
<dbReference type="RefSeq" id="WP_080460567.1">
    <property type="nucleotide sequence ID" value="NZ_BBET01000290.1"/>
</dbReference>
<dbReference type="PANTHER" id="PTHR42188:SF1">
    <property type="entry name" value="23S RRNA-SPECIFIC ENDONUCLEASE VAPC20"/>
    <property type="match status" value="1"/>
</dbReference>
<dbReference type="InterPro" id="IPR002716">
    <property type="entry name" value="PIN_dom"/>
</dbReference>
<organism evidence="2 3">
    <name type="scientific">Methanobrevibacter arboriphilus JCM 13429 = DSM 1125</name>
    <dbReference type="NCBI Taxonomy" id="1300164"/>
    <lineage>
        <taxon>Archaea</taxon>
        <taxon>Methanobacteriati</taxon>
        <taxon>Methanobacteriota</taxon>
        <taxon>Methanomada group</taxon>
        <taxon>Methanobacteria</taxon>
        <taxon>Methanobacteriales</taxon>
        <taxon>Methanobacteriaceae</taxon>
        <taxon>Methanobrevibacter</taxon>
    </lineage>
</organism>
<dbReference type="Pfam" id="PF01850">
    <property type="entry name" value="PIN"/>
    <property type="match status" value="1"/>
</dbReference>
<reference evidence="2 3" key="1">
    <citation type="submission" date="2014-12" db="EMBL/GenBank/DDBJ databases">
        <title>Genome sequence of Methanobrevibacter arboriphilicus DH1, DSM1125.</title>
        <authorList>
            <person name="Poehlein A."/>
            <person name="Thauer R.K."/>
            <person name="Seedorf H."/>
            <person name="Daniel R."/>
        </authorList>
    </citation>
    <scope>NUCLEOTIDE SEQUENCE [LARGE SCALE GENOMIC DNA]</scope>
    <source>
        <strain evidence="2 3">DH1</strain>
    </source>
</reference>
<protein>
    <recommendedName>
        <fullName evidence="1">PIN domain-containing protein</fullName>
    </recommendedName>
</protein>
<dbReference type="SMART" id="SM00670">
    <property type="entry name" value="PINc"/>
    <property type="match status" value="1"/>
</dbReference>